<dbReference type="InterPro" id="IPR046350">
    <property type="entry name" value="Cystatin_sf"/>
</dbReference>
<dbReference type="EMBL" id="UZAI01001112">
    <property type="protein sequence ID" value="VDO58999.1"/>
    <property type="molecule type" value="Genomic_DNA"/>
</dbReference>
<dbReference type="AlphaFoldDB" id="A0A183LIW1"/>
<organism evidence="1 2">
    <name type="scientific">Schistosoma margrebowiei</name>
    <dbReference type="NCBI Taxonomy" id="48269"/>
    <lineage>
        <taxon>Eukaryota</taxon>
        <taxon>Metazoa</taxon>
        <taxon>Spiralia</taxon>
        <taxon>Lophotrochozoa</taxon>
        <taxon>Platyhelminthes</taxon>
        <taxon>Trematoda</taxon>
        <taxon>Digenea</taxon>
        <taxon>Strigeidida</taxon>
        <taxon>Schistosomatoidea</taxon>
        <taxon>Schistosomatidae</taxon>
        <taxon>Schistosoma</taxon>
    </lineage>
</organism>
<reference evidence="1 2" key="1">
    <citation type="submission" date="2018-11" db="EMBL/GenBank/DDBJ databases">
        <authorList>
            <consortium name="Pathogen Informatics"/>
        </authorList>
    </citation>
    <scope>NUCLEOTIDE SEQUENCE [LARGE SCALE GENOMIC DNA]</scope>
    <source>
        <strain evidence="1 2">Zambia</strain>
    </source>
</reference>
<name>A0A183LIW1_9TREM</name>
<sequence>MPLCCGGIGTPREPSAEEKEKLKTLVKIDDGDYIHARIFEPLPCHGKELQLHSVVKDKKESDALEYF</sequence>
<keyword evidence="2" id="KW-1185">Reference proteome</keyword>
<dbReference type="Proteomes" id="UP000277204">
    <property type="component" value="Unassembled WGS sequence"/>
</dbReference>
<dbReference type="SUPFAM" id="SSF54403">
    <property type="entry name" value="Cystatin/monellin"/>
    <property type="match status" value="1"/>
</dbReference>
<protein>
    <submittedName>
        <fullName evidence="1">Uncharacterized protein</fullName>
    </submittedName>
</protein>
<dbReference type="Gene3D" id="3.10.450.10">
    <property type="match status" value="1"/>
</dbReference>
<evidence type="ECO:0000313" key="1">
    <source>
        <dbReference type="EMBL" id="VDO58999.1"/>
    </source>
</evidence>
<gene>
    <name evidence="1" type="ORF">SMRZ_LOCUS3736</name>
</gene>
<dbReference type="STRING" id="48269.A0A183LIW1"/>
<proteinExistence type="predicted"/>
<evidence type="ECO:0000313" key="2">
    <source>
        <dbReference type="Proteomes" id="UP000277204"/>
    </source>
</evidence>
<accession>A0A183LIW1</accession>